<evidence type="ECO:0000313" key="4">
    <source>
        <dbReference type="EMBL" id="MBB3204750.1"/>
    </source>
</evidence>
<sequence>MSTTYVRLPVLFVAWREPDSRIFRVVGRLVAIPAEQANRFQFEFSYTAGARIASKAGFQGLPEIGGGDDFDSVVRNEKLPLFFTEEQGSGDAFAVLDQFATGVIQPKDDSYEVFSAPYEQGPNAEGDSCYLLNFFIHGLRYLDVDQAKRSSELSKGETLVVSHDPVPEDPDALAIRTNDKVRVGYLPRYLAPDTRLIENDPSALQIRVLENRGKLCPPNRRVKCQLRACWPSGFRPFDLPTFQPIGDATRLFSHNSVMS</sequence>
<dbReference type="Gene3D" id="3.30.70.2330">
    <property type="match status" value="1"/>
</dbReference>
<organism evidence="4 5">
    <name type="scientific">Aporhodopirellula rubra</name>
    <dbReference type="NCBI Taxonomy" id="980271"/>
    <lineage>
        <taxon>Bacteria</taxon>
        <taxon>Pseudomonadati</taxon>
        <taxon>Planctomycetota</taxon>
        <taxon>Planctomycetia</taxon>
        <taxon>Pirellulales</taxon>
        <taxon>Pirellulaceae</taxon>
        <taxon>Aporhodopirellula</taxon>
    </lineage>
</organism>
<evidence type="ECO:0000256" key="1">
    <source>
        <dbReference type="ARBA" id="ARBA00022723"/>
    </source>
</evidence>
<reference evidence="4 5" key="1">
    <citation type="submission" date="2020-08" db="EMBL/GenBank/DDBJ databases">
        <title>Genomic Encyclopedia of Type Strains, Phase III (KMG-III): the genomes of soil and plant-associated and newly described type strains.</title>
        <authorList>
            <person name="Whitman W."/>
        </authorList>
    </citation>
    <scope>NUCLEOTIDE SEQUENCE [LARGE SCALE GENOMIC DNA]</scope>
    <source>
        <strain evidence="4 5">CECT 8075</strain>
    </source>
</reference>
<evidence type="ECO:0000256" key="2">
    <source>
        <dbReference type="ARBA" id="ARBA00022801"/>
    </source>
</evidence>
<dbReference type="EMBL" id="JACHXU010000002">
    <property type="protein sequence ID" value="MBB3204750.1"/>
    <property type="molecule type" value="Genomic_DNA"/>
</dbReference>
<dbReference type="Proteomes" id="UP000536179">
    <property type="component" value="Unassembled WGS sequence"/>
</dbReference>
<proteinExistence type="predicted"/>
<keyword evidence="2" id="KW-0378">Hydrolase</keyword>
<name>A0A7W5DUE8_9BACT</name>
<accession>A0A7W5DUE8</accession>
<gene>
    <name evidence="4" type="ORF">FHS27_000517</name>
</gene>
<evidence type="ECO:0000259" key="3">
    <source>
        <dbReference type="Pfam" id="PF08797"/>
    </source>
</evidence>
<keyword evidence="5" id="KW-1185">Reference proteome</keyword>
<dbReference type="Pfam" id="PF08797">
    <property type="entry name" value="HIRAN"/>
    <property type="match status" value="1"/>
</dbReference>
<feature type="domain" description="HIRAN" evidence="3">
    <location>
        <begin position="132"/>
        <end position="193"/>
    </location>
</feature>
<dbReference type="AlphaFoldDB" id="A0A7W5DUE8"/>
<protein>
    <recommendedName>
        <fullName evidence="3">HIRAN domain-containing protein</fullName>
    </recommendedName>
</protein>
<evidence type="ECO:0000313" key="5">
    <source>
        <dbReference type="Proteomes" id="UP000536179"/>
    </source>
</evidence>
<dbReference type="InterPro" id="IPR014905">
    <property type="entry name" value="HIRAN"/>
</dbReference>
<keyword evidence="1" id="KW-0479">Metal-binding</keyword>
<comment type="caution">
    <text evidence="4">The sequence shown here is derived from an EMBL/GenBank/DDBJ whole genome shotgun (WGS) entry which is preliminary data.</text>
</comment>
<dbReference type="RefSeq" id="WP_184301324.1">
    <property type="nucleotide sequence ID" value="NZ_JACHXU010000002.1"/>
</dbReference>